<feature type="active site" evidence="1">
    <location>
        <position position="131"/>
    </location>
</feature>
<dbReference type="Proteomes" id="UP000027037">
    <property type="component" value="Unassembled WGS sequence"/>
</dbReference>
<evidence type="ECO:0000313" key="3">
    <source>
        <dbReference type="EMBL" id="KCZ57147.1"/>
    </source>
</evidence>
<dbReference type="OrthoDB" id="9813719at2"/>
<evidence type="ECO:0000313" key="4">
    <source>
        <dbReference type="Proteomes" id="UP000027037"/>
    </source>
</evidence>
<feature type="domain" description="Fido" evidence="2">
    <location>
        <begin position="57"/>
        <end position="199"/>
    </location>
</feature>
<dbReference type="InterPro" id="IPR040198">
    <property type="entry name" value="Fido_containing"/>
</dbReference>
<dbReference type="RefSeq" id="WP_034789510.1">
    <property type="nucleotide sequence ID" value="NZ_AWFF01000001.1"/>
</dbReference>
<accession>A0A062UFR6</accession>
<dbReference type="PROSITE" id="PS51459">
    <property type="entry name" value="FIDO"/>
    <property type="match status" value="1"/>
</dbReference>
<dbReference type="InterPro" id="IPR013436">
    <property type="entry name" value="Mobile_mystery_prot_B"/>
</dbReference>
<dbReference type="InterPro" id="IPR003812">
    <property type="entry name" value="Fido"/>
</dbReference>
<evidence type="ECO:0000259" key="2">
    <source>
        <dbReference type="PROSITE" id="PS51459"/>
    </source>
</evidence>
<dbReference type="PANTHER" id="PTHR13504">
    <property type="entry name" value="FIDO DOMAIN-CONTAINING PROTEIN DDB_G0283145"/>
    <property type="match status" value="1"/>
</dbReference>
<dbReference type="eggNOG" id="COG2184">
    <property type="taxonomic scope" value="Bacteria"/>
</dbReference>
<dbReference type="EMBL" id="AWFF01000001">
    <property type="protein sequence ID" value="KCZ57147.1"/>
    <property type="molecule type" value="Genomic_DNA"/>
</dbReference>
<dbReference type="InterPro" id="IPR036597">
    <property type="entry name" value="Fido-like_dom_sf"/>
</dbReference>
<sequence length="199" mass="22596">MTDLFQEPDDATPLDPDERAGLLQDWIATRAELNAAEQDNIDTAAAWVFRRRRAPILSVEFTNDLHRRMFNDVWAWAGTYRATERNVGVAPYMIGVQMAQLFDDANYWVDHETYPADEIAVRLHHRLVAIHPYPNGNGRLSRMMADLLIQRLGQPAFSWGSEVLGGQIADMGELRGQYIAALRAADRHDITALMEFARS</sequence>
<dbReference type="SUPFAM" id="SSF140931">
    <property type="entry name" value="Fic-like"/>
    <property type="match status" value="1"/>
</dbReference>
<dbReference type="AlphaFoldDB" id="A0A062UFR6"/>
<dbReference type="PANTHER" id="PTHR13504:SF39">
    <property type="entry name" value="CELL FILAMENTATION PROTEIN"/>
    <property type="match status" value="1"/>
</dbReference>
<dbReference type="Pfam" id="PF02661">
    <property type="entry name" value="Fic"/>
    <property type="match status" value="1"/>
</dbReference>
<dbReference type="NCBIfam" id="TIGR02613">
    <property type="entry name" value="mob_myst_B"/>
    <property type="match status" value="1"/>
</dbReference>
<name>A0A062UFR6_9PROT</name>
<comment type="caution">
    <text evidence="3">The sequence shown here is derived from an EMBL/GenBank/DDBJ whole genome shotgun (WGS) entry which is preliminary data.</text>
</comment>
<dbReference type="STRING" id="1280946.HY29_00020"/>
<gene>
    <name evidence="3" type="ORF">HY29_00020</name>
</gene>
<reference evidence="3 4" key="1">
    <citation type="journal article" date="2014" name="Antonie Van Leeuwenhoek">
        <title>Hyphomonas beringensis sp. nov. and Hyphomonas chukchiensis sp. nov., isolated from surface seawater of the Bering Sea and Chukchi Sea.</title>
        <authorList>
            <person name="Li C."/>
            <person name="Lai Q."/>
            <person name="Li G."/>
            <person name="Dong C."/>
            <person name="Wang J."/>
            <person name="Liao Y."/>
            <person name="Shao Z."/>
        </authorList>
    </citation>
    <scope>NUCLEOTIDE SEQUENCE [LARGE SCALE GENOMIC DNA]</scope>
    <source>
        <strain evidence="3 4">25B14_1</strain>
    </source>
</reference>
<dbReference type="Gene3D" id="1.10.3290.10">
    <property type="entry name" value="Fido-like domain"/>
    <property type="match status" value="1"/>
</dbReference>
<evidence type="ECO:0000256" key="1">
    <source>
        <dbReference type="PIRSR" id="PIRSR640198-1"/>
    </source>
</evidence>
<proteinExistence type="predicted"/>
<protein>
    <recommendedName>
        <fullName evidence="2">Fido domain-containing protein</fullName>
    </recommendedName>
</protein>
<keyword evidence="4" id="KW-1185">Reference proteome</keyword>
<dbReference type="PATRIC" id="fig|1280946.3.peg.4"/>
<organism evidence="3 4">
    <name type="scientific">Hyphomonas beringensis</name>
    <dbReference type="NCBI Taxonomy" id="1280946"/>
    <lineage>
        <taxon>Bacteria</taxon>
        <taxon>Pseudomonadati</taxon>
        <taxon>Pseudomonadota</taxon>
        <taxon>Alphaproteobacteria</taxon>
        <taxon>Hyphomonadales</taxon>
        <taxon>Hyphomonadaceae</taxon>
        <taxon>Hyphomonas</taxon>
    </lineage>
</organism>